<sequence>WAMYLERRNLILQFLQSDLSLHLLEQYQKRVELLSKCYYYIEVLPTYMILRDENLLVIPTSIFQVIDPWRFQRAKNLGRTQTELQLQLLTELLEQLQGGRGELVGYVEACDMVTFLSKWDTITQRVTDLSKMMNDFLSLQVPRRLYTKHRLVSCADVRSNKIPDIQLFLSTKMPVMFDRKESVAHKNWAYLKWFTENQESPLEQYELHFQLLRHGTQTELGHRGLVAGVSNTCVVQGLLPGQLYKFTIRRAETYTLVYEPWHDSITLKTKAE</sequence>
<comment type="caution">
    <text evidence="2">The sequence shown here is derived from an EMBL/GenBank/DDBJ whole genome shotgun (WGS) entry which is preliminary data.</text>
</comment>
<organism evidence="2 3">
    <name type="scientific">Penelope pileata</name>
    <dbReference type="NCBI Taxonomy" id="1118817"/>
    <lineage>
        <taxon>Eukaryota</taxon>
        <taxon>Metazoa</taxon>
        <taxon>Chordata</taxon>
        <taxon>Craniata</taxon>
        <taxon>Vertebrata</taxon>
        <taxon>Euteleostomi</taxon>
        <taxon>Archelosauria</taxon>
        <taxon>Archosauria</taxon>
        <taxon>Dinosauria</taxon>
        <taxon>Saurischia</taxon>
        <taxon>Theropoda</taxon>
        <taxon>Coelurosauria</taxon>
        <taxon>Aves</taxon>
        <taxon>Neognathae</taxon>
        <taxon>Galloanserae</taxon>
        <taxon>Galliformes</taxon>
        <taxon>Cracidae</taxon>
        <taxon>Penelope</taxon>
    </lineage>
</organism>
<dbReference type="PROSITE" id="PS50853">
    <property type="entry name" value="FN3"/>
    <property type="match status" value="1"/>
</dbReference>
<evidence type="ECO:0000313" key="3">
    <source>
        <dbReference type="Proteomes" id="UP000613066"/>
    </source>
</evidence>
<evidence type="ECO:0000313" key="2">
    <source>
        <dbReference type="EMBL" id="NXC46159.1"/>
    </source>
</evidence>
<dbReference type="SUPFAM" id="SSF49265">
    <property type="entry name" value="Fibronectin type III"/>
    <property type="match status" value="1"/>
</dbReference>
<dbReference type="InterPro" id="IPR039581">
    <property type="entry name" value="FNDC11"/>
</dbReference>
<dbReference type="OrthoDB" id="8699528at2759"/>
<accession>A0A851NU08</accession>
<feature type="domain" description="Fibronectin type-III" evidence="1">
    <location>
        <begin position="174"/>
        <end position="272"/>
    </location>
</feature>
<dbReference type="Pfam" id="PF17744">
    <property type="entry name" value="DUF5581"/>
    <property type="match status" value="1"/>
</dbReference>
<evidence type="ECO:0000259" key="1">
    <source>
        <dbReference type="PROSITE" id="PS50853"/>
    </source>
</evidence>
<dbReference type="InterPro" id="IPR036116">
    <property type="entry name" value="FN3_sf"/>
</dbReference>
<dbReference type="AlphaFoldDB" id="A0A851NU08"/>
<proteinExistence type="predicted"/>
<dbReference type="InterPro" id="IPR003961">
    <property type="entry name" value="FN3_dom"/>
</dbReference>
<protein>
    <submittedName>
        <fullName evidence="2">FND11 protein</fullName>
    </submittedName>
</protein>
<dbReference type="CDD" id="cd00063">
    <property type="entry name" value="FN3"/>
    <property type="match status" value="1"/>
</dbReference>
<dbReference type="EMBL" id="WBMW01003851">
    <property type="protein sequence ID" value="NXC46159.1"/>
    <property type="molecule type" value="Genomic_DNA"/>
</dbReference>
<feature type="non-terminal residue" evidence="2">
    <location>
        <position position="1"/>
    </location>
</feature>
<dbReference type="PANTHER" id="PTHR14537">
    <property type="entry name" value="FIBRONECTIN TYPE III DOMAIN-CONTAINING PROTEIN 11"/>
    <property type="match status" value="1"/>
</dbReference>
<keyword evidence="3" id="KW-1185">Reference proteome</keyword>
<dbReference type="Proteomes" id="UP000613066">
    <property type="component" value="Unassembled WGS sequence"/>
</dbReference>
<reference evidence="2" key="1">
    <citation type="submission" date="2019-09" db="EMBL/GenBank/DDBJ databases">
        <title>Bird 10,000 Genomes (B10K) Project - Family phase.</title>
        <authorList>
            <person name="Zhang G."/>
        </authorList>
    </citation>
    <scope>NUCLEOTIDE SEQUENCE</scope>
    <source>
        <strain evidence="2">B10K-DU-001-08</strain>
        <tissue evidence="2">Muscle</tissue>
    </source>
</reference>
<dbReference type="InterPro" id="IPR049231">
    <property type="entry name" value="DUF5581_N"/>
</dbReference>
<dbReference type="Pfam" id="PF20996">
    <property type="entry name" value="DUF5581_N"/>
    <property type="match status" value="1"/>
</dbReference>
<feature type="non-terminal residue" evidence="2">
    <location>
        <position position="272"/>
    </location>
</feature>
<gene>
    <name evidence="2" type="primary">Fnd11</name>
    <name evidence="2" type="ORF">PENPIL_R15087</name>
</gene>
<name>A0A851NU08_9GALL</name>
<dbReference type="InterPro" id="IPR048317">
    <property type="entry name" value="DUF5581_C"/>
</dbReference>